<gene>
    <name evidence="2" type="ORF">GUITHDRAFT_140387</name>
</gene>
<dbReference type="EMBL" id="JH993009">
    <property type="protein sequence ID" value="EKX43636.1"/>
    <property type="molecule type" value="Genomic_DNA"/>
</dbReference>
<dbReference type="Proteomes" id="UP000011087">
    <property type="component" value="Unassembled WGS sequence"/>
</dbReference>
<dbReference type="GeneID" id="17300339"/>
<evidence type="ECO:0000313" key="2">
    <source>
        <dbReference type="EMBL" id="EKX43636.1"/>
    </source>
</evidence>
<dbReference type="RefSeq" id="XP_005830616.1">
    <property type="nucleotide sequence ID" value="XM_005830559.1"/>
</dbReference>
<keyword evidence="1" id="KW-0732">Signal</keyword>
<keyword evidence="4" id="KW-1185">Reference proteome</keyword>
<proteinExistence type="predicted"/>
<sequence length="274" mass="31064">MEGRRWAGRLLMWMMMVAAFTTADERRQGSDGSPPFLVDMEQHLNSQLAKMINRPGVAVERPAPPGNDVAAAEVLRDEGRDRHLEESWRSVEEELAWEYERTQSALRMRAASEEANGRSSWLTADVQCLVARHTNSTSQMRILEWLCSSWGANHDCSGIMPGGPHNLQVGPNLTDEVLKHHLEWALSSYHETKIHEAYPYQTCWFHCFVYLNPPPLNFFFLGIKPNKDGITNEGFFSQNGFRVCEDGGTERRISIRSNQTIELASESLTAVRNG</sequence>
<reference evidence="3" key="3">
    <citation type="submission" date="2015-06" db="UniProtKB">
        <authorList>
            <consortium name="EnsemblProtists"/>
        </authorList>
    </citation>
    <scope>IDENTIFICATION</scope>
</reference>
<name>L1J549_GUITC</name>
<reference evidence="4" key="2">
    <citation type="submission" date="2012-11" db="EMBL/GenBank/DDBJ databases">
        <authorList>
            <person name="Kuo A."/>
            <person name="Curtis B.A."/>
            <person name="Tanifuji G."/>
            <person name="Burki F."/>
            <person name="Gruber A."/>
            <person name="Irimia M."/>
            <person name="Maruyama S."/>
            <person name="Arias M.C."/>
            <person name="Ball S.G."/>
            <person name="Gile G.H."/>
            <person name="Hirakawa Y."/>
            <person name="Hopkins J.F."/>
            <person name="Rensing S.A."/>
            <person name="Schmutz J."/>
            <person name="Symeonidi A."/>
            <person name="Elias M."/>
            <person name="Eveleigh R.J."/>
            <person name="Herman E.K."/>
            <person name="Klute M.J."/>
            <person name="Nakayama T."/>
            <person name="Obornik M."/>
            <person name="Reyes-Prieto A."/>
            <person name="Armbrust E.V."/>
            <person name="Aves S.J."/>
            <person name="Beiko R.G."/>
            <person name="Coutinho P."/>
            <person name="Dacks J.B."/>
            <person name="Durnford D.G."/>
            <person name="Fast N.M."/>
            <person name="Green B.R."/>
            <person name="Grisdale C."/>
            <person name="Hempe F."/>
            <person name="Henrissat B."/>
            <person name="Hoppner M.P."/>
            <person name="Ishida K.-I."/>
            <person name="Kim E."/>
            <person name="Koreny L."/>
            <person name="Kroth P.G."/>
            <person name="Liu Y."/>
            <person name="Malik S.-B."/>
            <person name="Maier U.G."/>
            <person name="McRose D."/>
            <person name="Mock T."/>
            <person name="Neilson J.A."/>
            <person name="Onodera N.T."/>
            <person name="Poole A.M."/>
            <person name="Pritham E.J."/>
            <person name="Richards T.A."/>
            <person name="Rocap G."/>
            <person name="Roy S.W."/>
            <person name="Sarai C."/>
            <person name="Schaack S."/>
            <person name="Shirato S."/>
            <person name="Slamovits C.H."/>
            <person name="Spencer D.F."/>
            <person name="Suzuki S."/>
            <person name="Worden A.Z."/>
            <person name="Zauner S."/>
            <person name="Barry K."/>
            <person name="Bell C."/>
            <person name="Bharti A.K."/>
            <person name="Crow J.A."/>
            <person name="Grimwood J."/>
            <person name="Kramer R."/>
            <person name="Lindquist E."/>
            <person name="Lucas S."/>
            <person name="Salamov A."/>
            <person name="McFadden G.I."/>
            <person name="Lane C.E."/>
            <person name="Keeling P.J."/>
            <person name="Gray M.W."/>
            <person name="Grigoriev I.V."/>
            <person name="Archibald J.M."/>
        </authorList>
    </citation>
    <scope>NUCLEOTIDE SEQUENCE</scope>
    <source>
        <strain evidence="4">CCMP2712</strain>
    </source>
</reference>
<feature type="signal peptide" evidence="1">
    <location>
        <begin position="1"/>
        <end position="23"/>
    </location>
</feature>
<feature type="chain" id="PRO_5008770864" evidence="1">
    <location>
        <begin position="24"/>
        <end position="274"/>
    </location>
</feature>
<evidence type="ECO:0000313" key="4">
    <source>
        <dbReference type="Proteomes" id="UP000011087"/>
    </source>
</evidence>
<dbReference type="KEGG" id="gtt:GUITHDRAFT_140387"/>
<reference evidence="2 4" key="1">
    <citation type="journal article" date="2012" name="Nature">
        <title>Algal genomes reveal evolutionary mosaicism and the fate of nucleomorphs.</title>
        <authorList>
            <consortium name="DOE Joint Genome Institute"/>
            <person name="Curtis B.A."/>
            <person name="Tanifuji G."/>
            <person name="Burki F."/>
            <person name="Gruber A."/>
            <person name="Irimia M."/>
            <person name="Maruyama S."/>
            <person name="Arias M.C."/>
            <person name="Ball S.G."/>
            <person name="Gile G.H."/>
            <person name="Hirakawa Y."/>
            <person name="Hopkins J.F."/>
            <person name="Kuo A."/>
            <person name="Rensing S.A."/>
            <person name="Schmutz J."/>
            <person name="Symeonidi A."/>
            <person name="Elias M."/>
            <person name="Eveleigh R.J."/>
            <person name="Herman E.K."/>
            <person name="Klute M.J."/>
            <person name="Nakayama T."/>
            <person name="Obornik M."/>
            <person name="Reyes-Prieto A."/>
            <person name="Armbrust E.V."/>
            <person name="Aves S.J."/>
            <person name="Beiko R.G."/>
            <person name="Coutinho P."/>
            <person name="Dacks J.B."/>
            <person name="Durnford D.G."/>
            <person name="Fast N.M."/>
            <person name="Green B.R."/>
            <person name="Grisdale C.J."/>
            <person name="Hempel F."/>
            <person name="Henrissat B."/>
            <person name="Hoppner M.P."/>
            <person name="Ishida K."/>
            <person name="Kim E."/>
            <person name="Koreny L."/>
            <person name="Kroth P.G."/>
            <person name="Liu Y."/>
            <person name="Malik S.B."/>
            <person name="Maier U.G."/>
            <person name="McRose D."/>
            <person name="Mock T."/>
            <person name="Neilson J.A."/>
            <person name="Onodera N.T."/>
            <person name="Poole A.M."/>
            <person name="Pritham E.J."/>
            <person name="Richards T.A."/>
            <person name="Rocap G."/>
            <person name="Roy S.W."/>
            <person name="Sarai C."/>
            <person name="Schaack S."/>
            <person name="Shirato S."/>
            <person name="Slamovits C.H."/>
            <person name="Spencer D.F."/>
            <person name="Suzuki S."/>
            <person name="Worden A.Z."/>
            <person name="Zauner S."/>
            <person name="Barry K."/>
            <person name="Bell C."/>
            <person name="Bharti A.K."/>
            <person name="Crow J.A."/>
            <person name="Grimwood J."/>
            <person name="Kramer R."/>
            <person name="Lindquist E."/>
            <person name="Lucas S."/>
            <person name="Salamov A."/>
            <person name="McFadden G.I."/>
            <person name="Lane C.E."/>
            <person name="Keeling P.J."/>
            <person name="Gray M.W."/>
            <person name="Grigoriev I.V."/>
            <person name="Archibald J.M."/>
        </authorList>
    </citation>
    <scope>NUCLEOTIDE SEQUENCE</scope>
    <source>
        <strain evidence="2 4">CCMP2712</strain>
    </source>
</reference>
<organism evidence="2">
    <name type="scientific">Guillardia theta (strain CCMP2712)</name>
    <name type="common">Cryptophyte</name>
    <dbReference type="NCBI Taxonomy" id="905079"/>
    <lineage>
        <taxon>Eukaryota</taxon>
        <taxon>Cryptophyceae</taxon>
        <taxon>Pyrenomonadales</taxon>
        <taxon>Geminigeraceae</taxon>
        <taxon>Guillardia</taxon>
    </lineage>
</organism>
<evidence type="ECO:0000256" key="1">
    <source>
        <dbReference type="SAM" id="SignalP"/>
    </source>
</evidence>
<evidence type="ECO:0000313" key="3">
    <source>
        <dbReference type="EnsemblProtists" id="EKX43636"/>
    </source>
</evidence>
<protein>
    <submittedName>
        <fullName evidence="2 3">Uncharacterized protein</fullName>
    </submittedName>
</protein>
<dbReference type="EnsemblProtists" id="EKX43636">
    <property type="protein sequence ID" value="EKX43636"/>
    <property type="gene ID" value="GUITHDRAFT_140387"/>
</dbReference>
<dbReference type="AlphaFoldDB" id="L1J549"/>
<accession>L1J549</accession>
<dbReference type="PaxDb" id="55529-EKX43636"/>
<dbReference type="HOGENOM" id="CLU_1017223_0_0_1"/>